<feature type="signal peptide" evidence="2">
    <location>
        <begin position="1"/>
        <end position="29"/>
    </location>
</feature>
<keyword evidence="2" id="KW-0732">Signal</keyword>
<comment type="caution">
    <text evidence="3">The sequence shown here is derived from an EMBL/GenBank/DDBJ whole genome shotgun (WGS) entry which is preliminary data.</text>
</comment>
<dbReference type="AlphaFoldDB" id="A0A2P8DXA4"/>
<dbReference type="Proteomes" id="UP000243528">
    <property type="component" value="Unassembled WGS sequence"/>
</dbReference>
<dbReference type="EMBL" id="PYGE01000012">
    <property type="protein sequence ID" value="PSL01845.1"/>
    <property type="molecule type" value="Genomic_DNA"/>
</dbReference>
<dbReference type="Pfam" id="PF03995">
    <property type="entry name" value="Inhibitor_I36"/>
    <property type="match status" value="1"/>
</dbReference>
<evidence type="ECO:0000256" key="1">
    <source>
        <dbReference type="SAM" id="MobiDB-lite"/>
    </source>
</evidence>
<evidence type="ECO:0000256" key="2">
    <source>
        <dbReference type="SAM" id="SignalP"/>
    </source>
</evidence>
<proteinExistence type="predicted"/>
<keyword evidence="4" id="KW-1185">Reference proteome</keyword>
<evidence type="ECO:0000313" key="4">
    <source>
        <dbReference type="Proteomes" id="UP000243528"/>
    </source>
</evidence>
<feature type="chain" id="PRO_5038488347" evidence="2">
    <location>
        <begin position="30"/>
        <end position="228"/>
    </location>
</feature>
<accession>A0A2P8DXA4</accession>
<protein>
    <submittedName>
        <fullName evidence="3">Peptidase inhibitor family I36</fullName>
    </submittedName>
</protein>
<organism evidence="3 4">
    <name type="scientific">Haloactinopolyspora alba</name>
    <dbReference type="NCBI Taxonomy" id="648780"/>
    <lineage>
        <taxon>Bacteria</taxon>
        <taxon>Bacillati</taxon>
        <taxon>Actinomycetota</taxon>
        <taxon>Actinomycetes</taxon>
        <taxon>Jiangellales</taxon>
        <taxon>Jiangellaceae</taxon>
        <taxon>Haloactinopolyspora</taxon>
    </lineage>
</organism>
<name>A0A2P8DXA4_9ACTN</name>
<gene>
    <name evidence="3" type="ORF">CLV30_11284</name>
</gene>
<reference evidence="3 4" key="1">
    <citation type="submission" date="2018-03" db="EMBL/GenBank/DDBJ databases">
        <title>Genomic Encyclopedia of Archaeal and Bacterial Type Strains, Phase II (KMG-II): from individual species to whole genera.</title>
        <authorList>
            <person name="Goeker M."/>
        </authorList>
    </citation>
    <scope>NUCLEOTIDE SEQUENCE [LARGE SCALE GENOMIC DNA]</scope>
    <source>
        <strain evidence="3 4">DSM 45211</strain>
    </source>
</reference>
<evidence type="ECO:0000313" key="3">
    <source>
        <dbReference type="EMBL" id="PSL01845.1"/>
    </source>
</evidence>
<dbReference type="OrthoDB" id="3871708at2"/>
<sequence>MPHPPRSRLLTTLLAVAAVTMTTATAAHATPGDEPSAGTPSGPLAAEMSRALELRPGGVQVSDNAMAWDGGDVVLVWPDPGAEAAPAGLGANVRTDLVERMDLDDALAQSAPAQSAPSDAAPSDGAAADGVSTMGDWRTCSPGYYCFYTGTYYNGSRLQFRTRCSGGAGAWGFSNVTSSWVNRNYNMIVRAYDYKGGRWLWTMRPGAMDTYVGSSDNNEMSYFRCQYV</sequence>
<dbReference type="RefSeq" id="WP_106538312.1">
    <property type="nucleotide sequence ID" value="NZ_PYGE01000012.1"/>
</dbReference>
<feature type="region of interest" description="Disordered" evidence="1">
    <location>
        <begin position="107"/>
        <end position="127"/>
    </location>
</feature>
<feature type="region of interest" description="Disordered" evidence="1">
    <location>
        <begin position="25"/>
        <end position="44"/>
    </location>
</feature>